<sequence>MHGQQLLDTSTLKSMNTTHDIRLGPWGPYSKKYAGISHIPDIAAGMRFDFFVMPGFYRNKVLIPNVNFESGYFPWQADSRQGSYTYRYELIWKDQVYVDVNYQIVDSSKVIVSIKCVNRTELPQSLALNLMASMNYPEVWPRFKLQKSSQDVWINAVDYKQIRFARQEPKDNLVTDGLMNGEMRNEGFIDGSALTKKFGQSAGNSLSYSIPAQFKKGYLTIFYRADIGAVSRISASGAIHQQIILEGDGKLKWIEIPFEWDGSGRLILTSLEGDGVELNGLLWSIKKDTKFAIEDNLKVVNPKVSTDFKNRQAILKYQHAPGYYGMSWGNSSYKIREIRNDELDVYFRKAIHNHVDSILKGNNQGHFENIFIRPLVLLAGSEKTFSCVLTHNPSMAAARQNMSAPKNIPQKAQKPFIGPTFLPESKTYAFSQKMLRAALLENIVYPIYTQRSYIRHYTPGKWWNSLYTWDSGFIALGLNELDINRAVECINAYTTEPGSQSAFIHHGAPVPVQVYAFFDLLNKTQSLPLLEYFYPRLKQYYSFLSGKLGSSSTGRLKSGLLNTWDYFYNSGGWDDYPAQVGIHQQRLESTVSPVITTAQCIRFAKILRMLAKKLNKNADAADYDIEIKAFSKSLQAYSWNEESGYFSYVRHDSSGKAIGAFRYKDGSDYNQGMDGAYPLFAGICTPAQQNILLKKLFSADHMWTPYGMGVVDRAAAYYLNDGYWNGSVWMPHQWFMWKTMLDLGKPELAMRISSTGLEVFKRETDHSYYTFEHYLSETGRGAGWHQFSGLSTPVLNWYNSTFKIGNVTTGFEILQEKSEFNSEFSNYEALLSFDDSTPAHARSMLICLNPSYQYQAMFNGRVIQHLQPYPGLLQVTLPATNVAGQLIIKIKGRK</sequence>
<organism evidence="5 6">
    <name type="scientific">Pedobacter petrophilus</name>
    <dbReference type="NCBI Taxonomy" id="1908241"/>
    <lineage>
        <taxon>Bacteria</taxon>
        <taxon>Pseudomonadati</taxon>
        <taxon>Bacteroidota</taxon>
        <taxon>Sphingobacteriia</taxon>
        <taxon>Sphingobacteriales</taxon>
        <taxon>Sphingobacteriaceae</taxon>
        <taxon>Pedobacter</taxon>
    </lineage>
</organism>
<dbReference type="AlphaFoldDB" id="A0A7K0G3D4"/>
<dbReference type="PANTHER" id="PTHR10412">
    <property type="entry name" value="MANNOSYL-OLIGOSACCHARIDE GLUCOSIDASE"/>
    <property type="match status" value="1"/>
</dbReference>
<dbReference type="InterPro" id="IPR008928">
    <property type="entry name" value="6-hairpin_glycosidase_sf"/>
</dbReference>
<evidence type="ECO:0000256" key="1">
    <source>
        <dbReference type="ARBA" id="ARBA00010833"/>
    </source>
</evidence>
<dbReference type="Gene3D" id="1.50.10.10">
    <property type="match status" value="1"/>
</dbReference>
<dbReference type="InterPro" id="IPR012341">
    <property type="entry name" value="6hp_glycosidase-like_sf"/>
</dbReference>
<evidence type="ECO:0000313" key="5">
    <source>
        <dbReference type="EMBL" id="MRX78318.1"/>
    </source>
</evidence>
<dbReference type="GO" id="GO:0006487">
    <property type="term" value="P:protein N-linked glycosylation"/>
    <property type="evidence" value="ECO:0007669"/>
    <property type="project" value="TreeGrafter"/>
</dbReference>
<comment type="caution">
    <text evidence="5">The sequence shown here is derived from an EMBL/GenBank/DDBJ whole genome shotgun (WGS) entry which is preliminary data.</text>
</comment>
<evidence type="ECO:0000256" key="3">
    <source>
        <dbReference type="ARBA" id="ARBA00023295"/>
    </source>
</evidence>
<protein>
    <submittedName>
        <fullName evidence="5">Glycoside hydrolase</fullName>
    </submittedName>
</protein>
<dbReference type="InterPro" id="IPR054491">
    <property type="entry name" value="MGH1-like_GH"/>
</dbReference>
<dbReference type="Pfam" id="PF22422">
    <property type="entry name" value="MGH1-like_GH"/>
    <property type="match status" value="1"/>
</dbReference>
<dbReference type="GO" id="GO:0004573">
    <property type="term" value="F:Glc3Man9GlcNAc2 oligosaccharide glucosidase activity"/>
    <property type="evidence" value="ECO:0007669"/>
    <property type="project" value="InterPro"/>
</dbReference>
<dbReference type="EMBL" id="WKKH01000047">
    <property type="protein sequence ID" value="MRX78318.1"/>
    <property type="molecule type" value="Genomic_DNA"/>
</dbReference>
<dbReference type="PANTHER" id="PTHR10412:SF11">
    <property type="entry name" value="MANNOSYL-OLIGOSACCHARIDE GLUCOSIDASE"/>
    <property type="match status" value="1"/>
</dbReference>
<dbReference type="OrthoDB" id="231241at2"/>
<dbReference type="SUPFAM" id="SSF48208">
    <property type="entry name" value="Six-hairpin glycosidases"/>
    <property type="match status" value="1"/>
</dbReference>
<gene>
    <name evidence="5" type="ORF">GJU39_19735</name>
</gene>
<feature type="domain" description="Mannosylglycerate hydrolase MGH1-like glycoside hydrolase" evidence="4">
    <location>
        <begin position="468"/>
        <end position="788"/>
    </location>
</feature>
<reference evidence="5 6" key="1">
    <citation type="submission" date="2019-11" db="EMBL/GenBank/DDBJ databases">
        <title>Pedobacter petrophilus genome.</title>
        <authorList>
            <person name="Feldbauer M.J."/>
            <person name="Newman J.D."/>
        </authorList>
    </citation>
    <scope>NUCLEOTIDE SEQUENCE [LARGE SCALE GENOMIC DNA]</scope>
    <source>
        <strain evidence="5 6">LMG 29686</strain>
    </source>
</reference>
<keyword evidence="6" id="KW-1185">Reference proteome</keyword>
<dbReference type="Proteomes" id="UP000487757">
    <property type="component" value="Unassembled WGS sequence"/>
</dbReference>
<accession>A0A7K0G3D4</accession>
<keyword evidence="3" id="KW-0326">Glycosidase</keyword>
<evidence type="ECO:0000313" key="6">
    <source>
        <dbReference type="Proteomes" id="UP000487757"/>
    </source>
</evidence>
<dbReference type="GO" id="GO:0009311">
    <property type="term" value="P:oligosaccharide metabolic process"/>
    <property type="evidence" value="ECO:0007669"/>
    <property type="project" value="InterPro"/>
</dbReference>
<comment type="similarity">
    <text evidence="1">Belongs to the glycosyl hydrolase 63 family.</text>
</comment>
<evidence type="ECO:0000256" key="2">
    <source>
        <dbReference type="ARBA" id="ARBA00022801"/>
    </source>
</evidence>
<dbReference type="InterPro" id="IPR004888">
    <property type="entry name" value="Glycoside_hydrolase_63"/>
</dbReference>
<keyword evidence="2 5" id="KW-0378">Hydrolase</keyword>
<name>A0A7K0G3D4_9SPHI</name>
<proteinExistence type="inferred from homology"/>
<evidence type="ECO:0000259" key="4">
    <source>
        <dbReference type="Pfam" id="PF22422"/>
    </source>
</evidence>